<gene>
    <name evidence="1" type="ORF">FBF83_11360</name>
</gene>
<dbReference type="RefSeq" id="WP_136947285.1">
    <property type="nucleotide sequence ID" value="NZ_SWFM01000003.1"/>
</dbReference>
<dbReference type="Proteomes" id="UP000310541">
    <property type="component" value="Unassembled WGS sequence"/>
</dbReference>
<dbReference type="Pfam" id="PF21835">
    <property type="entry name" value="YIEGIA_cap"/>
    <property type="match status" value="1"/>
</dbReference>
<sequence length="61" mass="6581">MTLEKLILAAVTLSVSKVPVGANVFVCETKDEMDQVAADLEAILDGIAHKLSNDVYIIVKH</sequence>
<name>A0A4U1MG29_9BACL</name>
<proteinExistence type="predicted"/>
<dbReference type="InterPro" id="IPR054055">
    <property type="entry name" value="YpzH"/>
</dbReference>
<evidence type="ECO:0000313" key="2">
    <source>
        <dbReference type="Proteomes" id="UP000310541"/>
    </source>
</evidence>
<reference evidence="1 2" key="1">
    <citation type="submission" date="2019-04" db="EMBL/GenBank/DDBJ databases">
        <title>Genome sequence of Bacillus hwajinpoensis strain Y2.</title>
        <authorList>
            <person name="Fair J.L."/>
            <person name="Maclea K.S."/>
        </authorList>
    </citation>
    <scope>NUCLEOTIDE SEQUENCE [LARGE SCALE GENOMIC DNA]</scope>
    <source>
        <strain evidence="1 2">Y2</strain>
    </source>
</reference>
<dbReference type="EMBL" id="SWFM01000003">
    <property type="protein sequence ID" value="TKD69863.1"/>
    <property type="molecule type" value="Genomic_DNA"/>
</dbReference>
<protein>
    <submittedName>
        <fullName evidence="1">Uncharacterized protein</fullName>
    </submittedName>
</protein>
<evidence type="ECO:0000313" key="1">
    <source>
        <dbReference type="EMBL" id="TKD69863.1"/>
    </source>
</evidence>
<accession>A0A4U1MG29</accession>
<comment type="caution">
    <text evidence="1">The sequence shown here is derived from an EMBL/GenBank/DDBJ whole genome shotgun (WGS) entry which is preliminary data.</text>
</comment>
<dbReference type="OrthoDB" id="1955035at2"/>
<dbReference type="AlphaFoldDB" id="A0A4U1MG29"/>
<organism evidence="1 2">
    <name type="scientific">Guptibacillus hwajinpoensis</name>
    <dbReference type="NCBI Taxonomy" id="208199"/>
    <lineage>
        <taxon>Bacteria</taxon>
        <taxon>Bacillati</taxon>
        <taxon>Bacillota</taxon>
        <taxon>Bacilli</taxon>
        <taxon>Bacillales</taxon>
        <taxon>Guptibacillaceae</taxon>
        <taxon>Guptibacillus</taxon>
    </lineage>
</organism>